<keyword evidence="1" id="KW-0812">Transmembrane</keyword>
<dbReference type="Proteomes" id="UP000010799">
    <property type="component" value="Chromosome"/>
</dbReference>
<name>L0EW11_LIBCB</name>
<dbReference type="HOGENOM" id="CLU_183584_0_0_5"/>
<gene>
    <name evidence="2" type="ordered locus">B488_08660</name>
</gene>
<sequence length="83" mass="9484">MNLFDAPAVCASFPISSFIIFIILYTIVCASIINSWNNGYNRPLLDWIVSIAYGLMMSSLIILFFVILKDQNYYSAWNSIFSQ</sequence>
<dbReference type="KEGG" id="lcc:B488_08660"/>
<reference evidence="2 3" key="1">
    <citation type="journal article" date="2012" name="Stand. Genomic Sci.">
        <title>Complete genome sequence of Liberibacter crescens BT-1.</title>
        <authorList>
            <person name="Leonard M.T."/>
            <person name="Fagen J.R."/>
            <person name="Davis-Richardson A.G."/>
            <person name="Davis M.J."/>
            <person name="Triplett E.W."/>
        </authorList>
    </citation>
    <scope>NUCLEOTIDE SEQUENCE [LARGE SCALE GENOMIC DNA]</scope>
    <source>
        <strain evidence="2 3">BT-1</strain>
    </source>
</reference>
<dbReference type="AlphaFoldDB" id="L0EW11"/>
<dbReference type="RefSeq" id="WP_015273284.1">
    <property type="nucleotide sequence ID" value="NC_019907.1"/>
</dbReference>
<evidence type="ECO:0000313" key="2">
    <source>
        <dbReference type="EMBL" id="AGA64858.1"/>
    </source>
</evidence>
<dbReference type="EMBL" id="CP003789">
    <property type="protein sequence ID" value="AGA64858.1"/>
    <property type="molecule type" value="Genomic_DNA"/>
</dbReference>
<keyword evidence="3" id="KW-1185">Reference proteome</keyword>
<feature type="transmembrane region" description="Helical" evidence="1">
    <location>
        <begin position="45"/>
        <end position="68"/>
    </location>
</feature>
<proteinExistence type="predicted"/>
<evidence type="ECO:0000256" key="1">
    <source>
        <dbReference type="SAM" id="Phobius"/>
    </source>
</evidence>
<accession>L0EW11</accession>
<dbReference type="PATRIC" id="fig|1215343.11.peg.892"/>
<evidence type="ECO:0000313" key="3">
    <source>
        <dbReference type="Proteomes" id="UP000010799"/>
    </source>
</evidence>
<organism evidence="2 3">
    <name type="scientific">Liberibacter crescens (strain BT-1)</name>
    <dbReference type="NCBI Taxonomy" id="1215343"/>
    <lineage>
        <taxon>Bacteria</taxon>
        <taxon>Pseudomonadati</taxon>
        <taxon>Pseudomonadota</taxon>
        <taxon>Alphaproteobacteria</taxon>
        <taxon>Hyphomicrobiales</taxon>
        <taxon>Rhizobiaceae</taxon>
        <taxon>Liberibacter</taxon>
    </lineage>
</organism>
<protein>
    <submittedName>
        <fullName evidence="2">Uncharacterized protein</fullName>
    </submittedName>
</protein>
<feature type="transmembrane region" description="Helical" evidence="1">
    <location>
        <begin position="12"/>
        <end position="33"/>
    </location>
</feature>
<keyword evidence="1" id="KW-1133">Transmembrane helix</keyword>
<keyword evidence="1" id="KW-0472">Membrane</keyword>